<comment type="caution">
    <text evidence="2">The sequence shown here is derived from an EMBL/GenBank/DDBJ whole genome shotgun (WGS) entry which is preliminary data.</text>
</comment>
<feature type="non-terminal residue" evidence="2">
    <location>
        <position position="263"/>
    </location>
</feature>
<protein>
    <submittedName>
        <fullName evidence="2">10135_t:CDS:1</fullName>
    </submittedName>
</protein>
<name>A0A9N9IPL9_9GLOM</name>
<proteinExistence type="predicted"/>
<sequence>EQRYIWLSLTTNRCEFCHSKDSSAQIYWVFRVRCCTRCLVEKTISQQKLLKEGKISKTIMSCLPYIHPCGYRLYWHADILKAQQEFDNLAPKEIASWVLKKHQIAYKITHDAKIREHAYNHQQYQNGVNIGHQIDHDNCTRRAGMMLKELGQELLCDTTNLQKSSTYREWEKVFDPHWEEIMWEKWRVAMKKECIKTNNLKKGLNIKDKKYLIFGRINVMSSQQGSLGRKSFATAPSSSRNTMRDRGSTSRGGSGRKPVRYRA</sequence>
<evidence type="ECO:0000313" key="3">
    <source>
        <dbReference type="Proteomes" id="UP000789508"/>
    </source>
</evidence>
<dbReference type="Proteomes" id="UP000789508">
    <property type="component" value="Unassembled WGS sequence"/>
</dbReference>
<accession>A0A9N9IPL9</accession>
<keyword evidence="3" id="KW-1185">Reference proteome</keyword>
<gene>
    <name evidence="2" type="ORF">ALEPTO_LOCUS13134</name>
</gene>
<dbReference type="OrthoDB" id="2526341at2759"/>
<feature type="region of interest" description="Disordered" evidence="1">
    <location>
        <begin position="225"/>
        <end position="263"/>
    </location>
</feature>
<reference evidence="2" key="1">
    <citation type="submission" date="2021-06" db="EMBL/GenBank/DDBJ databases">
        <authorList>
            <person name="Kallberg Y."/>
            <person name="Tangrot J."/>
            <person name="Rosling A."/>
        </authorList>
    </citation>
    <scope>NUCLEOTIDE SEQUENCE</scope>
    <source>
        <strain evidence="2">FL130A</strain>
    </source>
</reference>
<evidence type="ECO:0000256" key="1">
    <source>
        <dbReference type="SAM" id="MobiDB-lite"/>
    </source>
</evidence>
<organism evidence="2 3">
    <name type="scientific">Ambispora leptoticha</name>
    <dbReference type="NCBI Taxonomy" id="144679"/>
    <lineage>
        <taxon>Eukaryota</taxon>
        <taxon>Fungi</taxon>
        <taxon>Fungi incertae sedis</taxon>
        <taxon>Mucoromycota</taxon>
        <taxon>Glomeromycotina</taxon>
        <taxon>Glomeromycetes</taxon>
        <taxon>Archaeosporales</taxon>
        <taxon>Ambisporaceae</taxon>
        <taxon>Ambispora</taxon>
    </lineage>
</organism>
<evidence type="ECO:0000313" key="2">
    <source>
        <dbReference type="EMBL" id="CAG8746128.1"/>
    </source>
</evidence>
<feature type="non-terminal residue" evidence="2">
    <location>
        <position position="1"/>
    </location>
</feature>
<dbReference type="AlphaFoldDB" id="A0A9N9IPL9"/>
<dbReference type="EMBL" id="CAJVPS010037924">
    <property type="protein sequence ID" value="CAG8746128.1"/>
    <property type="molecule type" value="Genomic_DNA"/>
</dbReference>